<dbReference type="Proteomes" id="UP000248395">
    <property type="component" value="Unassembled WGS sequence"/>
</dbReference>
<name>A0A318JEJ1_9NEIS</name>
<evidence type="ECO:0008006" key="3">
    <source>
        <dbReference type="Google" id="ProtNLM"/>
    </source>
</evidence>
<organism evidence="1 2">
    <name type="scientific">Aquitalea magnusonii</name>
    <dbReference type="NCBI Taxonomy" id="332411"/>
    <lineage>
        <taxon>Bacteria</taxon>
        <taxon>Pseudomonadati</taxon>
        <taxon>Pseudomonadota</taxon>
        <taxon>Betaproteobacteria</taxon>
        <taxon>Neisseriales</taxon>
        <taxon>Chromobacteriaceae</taxon>
        <taxon>Aquitalea</taxon>
    </lineage>
</organism>
<dbReference type="OrthoDB" id="49105at2"/>
<evidence type="ECO:0000313" key="1">
    <source>
        <dbReference type="EMBL" id="PXX48250.1"/>
    </source>
</evidence>
<protein>
    <recommendedName>
        <fullName evidence="3">DUF5610 domain-containing protein</fullName>
    </recommendedName>
</protein>
<accession>A0A318JEJ1</accession>
<dbReference type="EMBL" id="QJKC01000007">
    <property type="protein sequence ID" value="PXX48250.1"/>
    <property type="molecule type" value="Genomic_DNA"/>
</dbReference>
<keyword evidence="2" id="KW-1185">Reference proteome</keyword>
<dbReference type="AlphaFoldDB" id="A0A318JEJ1"/>
<sequence length="224" mass="23623">MSISSIPGNSLSLYASLSSTTLTDSKTGDSINSSTLTVDEVVSLGQNDSGTQSLTYGKPSSSTTAAPVDVSALLAKSNQQVSDFLKLLGNLVQQQGLQWNKVVSGEQKLTVDPQTKAAATQAVSEDGELGVKNTARRILDFARLGIGNDPSKIDTLRAAVQQGFDEAKQAFGGSLPDISNQTHDAIMATLDDWQKNGLPSNNDYTLIRPDLQQDNSQNTSASSS</sequence>
<dbReference type="RefSeq" id="WP_059286173.1">
    <property type="nucleotide sequence ID" value="NZ_LNQU01000062.1"/>
</dbReference>
<evidence type="ECO:0000313" key="2">
    <source>
        <dbReference type="Proteomes" id="UP000248395"/>
    </source>
</evidence>
<gene>
    <name evidence="1" type="ORF">DFR38_10734</name>
</gene>
<proteinExistence type="predicted"/>
<comment type="caution">
    <text evidence="1">The sequence shown here is derived from an EMBL/GenBank/DDBJ whole genome shotgun (WGS) entry which is preliminary data.</text>
</comment>
<reference evidence="1 2" key="1">
    <citation type="submission" date="2018-05" db="EMBL/GenBank/DDBJ databases">
        <title>Genomic Encyclopedia of Type Strains, Phase IV (KMG-IV): sequencing the most valuable type-strain genomes for metagenomic binning, comparative biology and taxonomic classification.</title>
        <authorList>
            <person name="Goeker M."/>
        </authorList>
    </citation>
    <scope>NUCLEOTIDE SEQUENCE [LARGE SCALE GENOMIC DNA]</scope>
    <source>
        <strain evidence="1 2">DSM 25134</strain>
    </source>
</reference>